<keyword evidence="8" id="KW-0539">Nucleus</keyword>
<comment type="pathway">
    <text evidence="2">Protein modification; protein ubiquitination.</text>
</comment>
<keyword evidence="5" id="KW-0479">Metal-binding</keyword>
<sequence length="364" mass="41056">MVLVPGQTIPLHLFHQHTVAMIKGVVDSDKTFGIVAHRFSPTDNSSTIANIGTTAEIYSVKDETDDHTGLSSIRVKARGRQRFEILETKRSPTGILMAKVAILPEKVLPDFLLGARPDSHCKFCCRPEEGVVTHTAVDRNGQVLASISMLNNRQINKFTSAYCTPWPPWVYEMYDPELVVERIKKELQQWNNTLNPEKLPNDAIELSYWVAQNLPLDDTRRLNLLSLNNAIQRLRCALSIIQKCSVLCCKDCNVPISHKTEVFCMSVEGPLGAYVNPGGHIHETLTVYKVQNVDLIGRPTKEHSWFPGYAWTIAQCKSCNSHLGWRFTATKRNLTPEKFYGITRASVVPGLEQQDEENEWMPSL</sequence>
<evidence type="ECO:0000256" key="6">
    <source>
        <dbReference type="ARBA" id="ARBA00022786"/>
    </source>
</evidence>
<evidence type="ECO:0000256" key="4">
    <source>
        <dbReference type="ARBA" id="ARBA00014394"/>
    </source>
</evidence>
<dbReference type="CDD" id="cd15777">
    <property type="entry name" value="CRBN_C_like"/>
    <property type="match status" value="1"/>
</dbReference>
<keyword evidence="12" id="KW-1185">Reference proteome</keyword>
<organism evidence="11 12">
    <name type="scientific">Tegillarca granosa</name>
    <name type="common">Malaysian cockle</name>
    <name type="synonym">Anadara granosa</name>
    <dbReference type="NCBI Taxonomy" id="220873"/>
    <lineage>
        <taxon>Eukaryota</taxon>
        <taxon>Metazoa</taxon>
        <taxon>Spiralia</taxon>
        <taxon>Lophotrochozoa</taxon>
        <taxon>Mollusca</taxon>
        <taxon>Bivalvia</taxon>
        <taxon>Autobranchia</taxon>
        <taxon>Pteriomorphia</taxon>
        <taxon>Arcoida</taxon>
        <taxon>Arcoidea</taxon>
        <taxon>Arcidae</taxon>
        <taxon>Tegillarca</taxon>
    </lineage>
</organism>
<keyword evidence="6" id="KW-0833">Ubl conjugation pathway</keyword>
<dbReference type="InterPro" id="IPR046336">
    <property type="entry name" value="Lon_prtase_N_sf"/>
</dbReference>
<dbReference type="PROSITE" id="PS51787">
    <property type="entry name" value="LON_N"/>
    <property type="match status" value="1"/>
</dbReference>
<dbReference type="PANTHER" id="PTHR46732">
    <property type="entry name" value="ATP-DEPENDENT PROTEASE LA (LON) DOMAIN PROTEIN"/>
    <property type="match status" value="1"/>
</dbReference>
<dbReference type="InterPro" id="IPR015947">
    <property type="entry name" value="PUA-like_sf"/>
</dbReference>
<evidence type="ECO:0000256" key="3">
    <source>
        <dbReference type="ARBA" id="ARBA00005293"/>
    </source>
</evidence>
<evidence type="ECO:0000256" key="2">
    <source>
        <dbReference type="ARBA" id="ARBA00004906"/>
    </source>
</evidence>
<dbReference type="SUPFAM" id="SSF88697">
    <property type="entry name" value="PUA domain-like"/>
    <property type="match status" value="1"/>
</dbReference>
<dbReference type="PROSITE" id="PS51788">
    <property type="entry name" value="CULT"/>
    <property type="match status" value="1"/>
</dbReference>
<evidence type="ECO:0000256" key="8">
    <source>
        <dbReference type="ARBA" id="ARBA00023242"/>
    </source>
</evidence>
<evidence type="ECO:0000256" key="7">
    <source>
        <dbReference type="ARBA" id="ARBA00022833"/>
    </source>
</evidence>
<protein>
    <recommendedName>
        <fullName evidence="4">Protein cereblon</fullName>
    </recommendedName>
</protein>
<comment type="caution">
    <text evidence="11">The sequence shown here is derived from an EMBL/GenBank/DDBJ whole genome shotgun (WGS) entry which is preliminary data.</text>
</comment>
<dbReference type="PANTHER" id="PTHR46732:SF8">
    <property type="entry name" value="ATP-DEPENDENT PROTEASE LA (LON) DOMAIN PROTEIN"/>
    <property type="match status" value="1"/>
</dbReference>
<dbReference type="Gene3D" id="1.20.58.1480">
    <property type="match status" value="1"/>
</dbReference>
<reference evidence="11 12" key="1">
    <citation type="submission" date="2022-12" db="EMBL/GenBank/DDBJ databases">
        <title>Chromosome-level genome of Tegillarca granosa.</title>
        <authorList>
            <person name="Kim J."/>
        </authorList>
    </citation>
    <scope>NUCLEOTIDE SEQUENCE [LARGE SCALE GENOMIC DNA]</scope>
    <source>
        <strain evidence="11">Teg-2019</strain>
        <tissue evidence="11">Adductor muscle</tissue>
    </source>
</reference>
<name>A0ABQ9EDP0_TEGGR</name>
<feature type="domain" description="CULT" evidence="10">
    <location>
        <begin position="244"/>
        <end position="351"/>
    </location>
</feature>
<dbReference type="InterPro" id="IPR004910">
    <property type="entry name" value="Yippee/Mis18/Cereblon"/>
</dbReference>
<dbReference type="SMART" id="SM00464">
    <property type="entry name" value="LON"/>
    <property type="match status" value="1"/>
</dbReference>
<dbReference type="InterPro" id="IPR003111">
    <property type="entry name" value="Lon_prtase_N"/>
</dbReference>
<dbReference type="EMBL" id="JARBDR010000918">
    <property type="protein sequence ID" value="KAJ8301378.1"/>
    <property type="molecule type" value="Genomic_DNA"/>
</dbReference>
<evidence type="ECO:0000259" key="9">
    <source>
        <dbReference type="PROSITE" id="PS51787"/>
    </source>
</evidence>
<proteinExistence type="inferred from homology"/>
<evidence type="ECO:0000256" key="5">
    <source>
        <dbReference type="ARBA" id="ARBA00022723"/>
    </source>
</evidence>
<gene>
    <name evidence="11" type="ORF">KUTeg_020365</name>
</gene>
<dbReference type="Proteomes" id="UP001217089">
    <property type="component" value="Unassembled WGS sequence"/>
</dbReference>
<dbReference type="Pfam" id="PF03226">
    <property type="entry name" value="Yippee-Mis18"/>
    <property type="match status" value="1"/>
</dbReference>
<comment type="subcellular location">
    <subcellularLocation>
        <location evidence="1">Nucleus</location>
    </subcellularLocation>
</comment>
<accession>A0ABQ9EDP0</accession>
<evidence type="ECO:0000313" key="11">
    <source>
        <dbReference type="EMBL" id="KAJ8301378.1"/>
    </source>
</evidence>
<dbReference type="Pfam" id="PF02190">
    <property type="entry name" value="LON_substr_bdg"/>
    <property type="match status" value="1"/>
</dbReference>
<feature type="domain" description="Lon N-terminal" evidence="9">
    <location>
        <begin position="1"/>
        <end position="245"/>
    </location>
</feature>
<dbReference type="InterPro" id="IPR034750">
    <property type="entry name" value="CULT"/>
</dbReference>
<evidence type="ECO:0000259" key="10">
    <source>
        <dbReference type="PROSITE" id="PS51788"/>
    </source>
</evidence>
<keyword evidence="7" id="KW-0862">Zinc</keyword>
<evidence type="ECO:0000256" key="1">
    <source>
        <dbReference type="ARBA" id="ARBA00004123"/>
    </source>
</evidence>
<evidence type="ECO:0000313" key="12">
    <source>
        <dbReference type="Proteomes" id="UP001217089"/>
    </source>
</evidence>
<dbReference type="Gene3D" id="2.170.150.20">
    <property type="entry name" value="Peptide methionine sulfoxide reductase"/>
    <property type="match status" value="1"/>
</dbReference>
<comment type="similarity">
    <text evidence="3">Belongs to the CRBN family.</text>
</comment>
<dbReference type="Gene3D" id="2.30.130.40">
    <property type="entry name" value="LON domain-like"/>
    <property type="match status" value="1"/>
</dbReference>